<dbReference type="GO" id="GO:0030435">
    <property type="term" value="P:sporulation resulting in formation of a cellular spore"/>
    <property type="evidence" value="ECO:0007669"/>
    <property type="project" value="UniProtKB-KW"/>
</dbReference>
<dbReference type="AlphaFoldDB" id="A0A8A0RQ44"/>
<dbReference type="Pfam" id="PF14098">
    <property type="entry name" value="SSPI"/>
    <property type="match status" value="1"/>
</dbReference>
<keyword evidence="3" id="KW-1185">Reference proteome</keyword>
<dbReference type="GO" id="GO:0030436">
    <property type="term" value="P:asexual sporulation"/>
    <property type="evidence" value="ECO:0007669"/>
    <property type="project" value="InterPro"/>
</dbReference>
<protein>
    <submittedName>
        <fullName evidence="2">Small, acid-soluble spore protein I</fullName>
    </submittedName>
</protein>
<dbReference type="EMBL" id="CP059066">
    <property type="protein sequence ID" value="QSQ09700.1"/>
    <property type="molecule type" value="Genomic_DNA"/>
</dbReference>
<dbReference type="InterPro" id="IPR017525">
    <property type="entry name" value="SspI"/>
</dbReference>
<proteinExistence type="predicted"/>
<reference evidence="2" key="1">
    <citation type="submission" date="2020-07" db="EMBL/GenBank/DDBJ databases">
        <title>Koleobacter methoxysyntrophicus gen. nov., sp. nov., a novel anaerobic bacterium isolated from deep subsurface oil field and proposal of Koleobacterales ord. nov. in the phylum Firmicutes.</title>
        <authorList>
            <person name="Sakamoto S."/>
            <person name="Tamaki H."/>
        </authorList>
    </citation>
    <scope>NUCLEOTIDE SEQUENCE</scope>
    <source>
        <strain evidence="2">NRmbB1</strain>
    </source>
</reference>
<evidence type="ECO:0000256" key="1">
    <source>
        <dbReference type="ARBA" id="ARBA00022969"/>
    </source>
</evidence>
<gene>
    <name evidence="2" type="primary">sspI</name>
    <name evidence="2" type="ORF">H0A61_02079</name>
</gene>
<name>A0A8A0RQ44_9FIRM</name>
<accession>A0A8A0RQ44</accession>
<organism evidence="2 3">
    <name type="scientific">Koleobacter methoxysyntrophicus</name>
    <dbReference type="NCBI Taxonomy" id="2751313"/>
    <lineage>
        <taxon>Bacteria</taxon>
        <taxon>Bacillati</taxon>
        <taxon>Bacillota</taxon>
        <taxon>Clostridia</taxon>
        <taxon>Koleobacterales</taxon>
        <taxon>Koleobacteraceae</taxon>
        <taxon>Koleobacter</taxon>
    </lineage>
</organism>
<dbReference type="NCBIfam" id="TIGR03092">
    <property type="entry name" value="SASP_sspI"/>
    <property type="match status" value="1"/>
</dbReference>
<dbReference type="KEGG" id="kme:H0A61_02079"/>
<dbReference type="Proteomes" id="UP000662904">
    <property type="component" value="Chromosome"/>
</dbReference>
<sequence>MDIRSVILNNMKGKSKEEIRGFIQDAVDKKEELALPGMGILFETMWQKSSEEQKNTLMDWLVKAI</sequence>
<evidence type="ECO:0000313" key="2">
    <source>
        <dbReference type="EMBL" id="QSQ09700.1"/>
    </source>
</evidence>
<evidence type="ECO:0000313" key="3">
    <source>
        <dbReference type="Proteomes" id="UP000662904"/>
    </source>
</evidence>
<keyword evidence="1" id="KW-0749">Sporulation</keyword>
<dbReference type="RefSeq" id="WP_206707040.1">
    <property type="nucleotide sequence ID" value="NZ_CP059066.1"/>
</dbReference>